<proteinExistence type="predicted"/>
<sequence>MEKLQKEHRAIKKEYLNKFGANSLKRVILPLTVSGTDEERREDMKETIKMLKQAIEANEPIEQSPPHLWNKIYF</sequence>
<keyword evidence="2" id="KW-1185">Reference proteome</keyword>
<evidence type="ECO:0000313" key="2">
    <source>
        <dbReference type="Proteomes" id="UP000198556"/>
    </source>
</evidence>
<dbReference type="STRING" id="137733.SAMN05421767_10630"/>
<reference evidence="1 2" key="1">
    <citation type="submission" date="2016-10" db="EMBL/GenBank/DDBJ databases">
        <authorList>
            <person name="de Groot N.N."/>
        </authorList>
    </citation>
    <scope>NUCLEOTIDE SEQUENCE [LARGE SCALE GENOMIC DNA]</scope>
    <source>
        <strain evidence="1 2">DSM 15827</strain>
    </source>
</reference>
<evidence type="ECO:0000313" key="1">
    <source>
        <dbReference type="EMBL" id="SEQ75742.1"/>
    </source>
</evidence>
<organism evidence="1 2">
    <name type="scientific">Granulicatella balaenopterae</name>
    <dbReference type="NCBI Taxonomy" id="137733"/>
    <lineage>
        <taxon>Bacteria</taxon>
        <taxon>Bacillati</taxon>
        <taxon>Bacillota</taxon>
        <taxon>Bacilli</taxon>
        <taxon>Lactobacillales</taxon>
        <taxon>Carnobacteriaceae</taxon>
        <taxon>Granulicatella</taxon>
    </lineage>
</organism>
<dbReference type="Proteomes" id="UP000198556">
    <property type="component" value="Unassembled WGS sequence"/>
</dbReference>
<dbReference type="RefSeq" id="WP_089746082.1">
    <property type="nucleotide sequence ID" value="NZ_FOGF01000006.1"/>
</dbReference>
<dbReference type="EMBL" id="FOGF01000006">
    <property type="protein sequence ID" value="SEQ75742.1"/>
    <property type="molecule type" value="Genomic_DNA"/>
</dbReference>
<accession>A0A1H9IMM8</accession>
<protein>
    <submittedName>
        <fullName evidence="1">Uncharacterized protein</fullName>
    </submittedName>
</protein>
<name>A0A1H9IMM8_9LACT</name>
<dbReference type="OrthoDB" id="1631091at2"/>
<dbReference type="AlphaFoldDB" id="A0A1H9IMM8"/>
<gene>
    <name evidence="1" type="ORF">SAMN05421767_10630</name>
</gene>